<organism evidence="1">
    <name type="scientific">Siphoviridae sp. ctxdc10</name>
    <dbReference type="NCBI Taxonomy" id="2825740"/>
    <lineage>
        <taxon>Viruses</taxon>
        <taxon>Duplodnaviria</taxon>
        <taxon>Heunggongvirae</taxon>
        <taxon>Uroviricota</taxon>
        <taxon>Caudoviricetes</taxon>
    </lineage>
</organism>
<reference evidence="1" key="1">
    <citation type="journal article" date="2021" name="Proc. Natl. Acad. Sci. U.S.A.">
        <title>A Catalog of Tens of Thousands of Viruses from Human Metagenomes Reveals Hidden Associations with Chronic Diseases.</title>
        <authorList>
            <person name="Tisza M.J."/>
            <person name="Buck C.B."/>
        </authorList>
    </citation>
    <scope>NUCLEOTIDE SEQUENCE</scope>
    <source>
        <strain evidence="1">Ctxdc10</strain>
    </source>
</reference>
<proteinExistence type="predicted"/>
<name>A0A8S5TSG6_9CAUD</name>
<evidence type="ECO:0000313" key="1">
    <source>
        <dbReference type="EMBL" id="DAF85150.1"/>
    </source>
</evidence>
<accession>A0A8S5TSG6</accession>
<dbReference type="EMBL" id="BK015918">
    <property type="protein sequence ID" value="DAF85150.1"/>
    <property type="molecule type" value="Genomic_DNA"/>
</dbReference>
<protein>
    <submittedName>
        <fullName evidence="1">Uncharacterized protein</fullName>
    </submittedName>
</protein>
<sequence>MNEYTKYLLSLLEVSEWCAPIHETVVGELRRNLAQ</sequence>